<dbReference type="OrthoDB" id="662693at2"/>
<keyword evidence="3" id="KW-1185">Reference proteome</keyword>
<evidence type="ECO:0000256" key="1">
    <source>
        <dbReference type="SAM" id="SignalP"/>
    </source>
</evidence>
<name>A0A844Y1S6_9SPHN</name>
<reference evidence="2 3" key="1">
    <citation type="submission" date="2019-12" db="EMBL/GenBank/DDBJ databases">
        <title>Genomic-based taxomic classification of the family Erythrobacteraceae.</title>
        <authorList>
            <person name="Xu L."/>
        </authorList>
    </citation>
    <scope>NUCLEOTIDE SEQUENCE [LARGE SCALE GENOMIC DNA]</scope>
    <source>
        <strain evidence="2 3">DSM 16225</strain>
    </source>
</reference>
<proteinExistence type="predicted"/>
<comment type="caution">
    <text evidence="2">The sequence shown here is derived from an EMBL/GenBank/DDBJ whole genome shotgun (WGS) entry which is preliminary data.</text>
</comment>
<protein>
    <submittedName>
        <fullName evidence="2">Uncharacterized protein</fullName>
    </submittedName>
</protein>
<evidence type="ECO:0000313" key="3">
    <source>
        <dbReference type="Proteomes" id="UP000444185"/>
    </source>
</evidence>
<gene>
    <name evidence="2" type="ORF">GRI42_12750</name>
</gene>
<dbReference type="AlphaFoldDB" id="A0A844Y1S6"/>
<dbReference type="EMBL" id="WTYF01000004">
    <property type="protein sequence ID" value="MXO52175.1"/>
    <property type="molecule type" value="Genomic_DNA"/>
</dbReference>
<accession>A0A844Y1S6</accession>
<evidence type="ECO:0000313" key="2">
    <source>
        <dbReference type="EMBL" id="MXO52175.1"/>
    </source>
</evidence>
<feature type="signal peptide" evidence="1">
    <location>
        <begin position="1"/>
        <end position="19"/>
    </location>
</feature>
<organism evidence="2 3">
    <name type="scientific">Qipengyuania gaetbuli</name>
    <dbReference type="NCBI Taxonomy" id="266952"/>
    <lineage>
        <taxon>Bacteria</taxon>
        <taxon>Pseudomonadati</taxon>
        <taxon>Pseudomonadota</taxon>
        <taxon>Alphaproteobacteria</taxon>
        <taxon>Sphingomonadales</taxon>
        <taxon>Erythrobacteraceae</taxon>
        <taxon>Qipengyuania</taxon>
    </lineage>
</organism>
<sequence length="341" mass="37826">MKRLALAFAFACIAPPAIAQGEATPLFASDEILELTLDGPIREIVARGEKSTDPHPATLSASGESHAIQLSARGNSRRLKELCRFPPLRVRFDAKPDESSLFHRQGSIKLVTHCRDSESAEQTMLREYAAYRLYNVLTPESFRVRLVRVSYRDGESEYARRLAFFIEDGDDAARRLGLKELDVGDTPLAQVDREDAARYALFQYMIGNTDWAMVLGPTKTDCCHNSRLFGASKEARSALVPVPYDFDNSGLVDAGYAVPNPELGTYSVRTRVYRGFCSFNDLVPAAAARMRALRSQFEASLAATPEADAGTVAAMTKYLASFYEDIEDEETIGKKLLKKCR</sequence>
<dbReference type="Proteomes" id="UP000444185">
    <property type="component" value="Unassembled WGS sequence"/>
</dbReference>
<dbReference type="RefSeq" id="WP_160608838.1">
    <property type="nucleotide sequence ID" value="NZ_WTYF01000004.1"/>
</dbReference>
<keyword evidence="1" id="KW-0732">Signal</keyword>
<feature type="chain" id="PRO_5032872412" evidence="1">
    <location>
        <begin position="20"/>
        <end position="341"/>
    </location>
</feature>